<reference evidence="2 3" key="1">
    <citation type="journal article" date="2006" name="PLoS Genet.">
        <title>Comparative genomics of emerging human ehrlichiosis agents.</title>
        <authorList>
            <person name="Dunning Hotopp J.C."/>
            <person name="Lin M."/>
            <person name="Madupu R."/>
            <person name="Crabtree J."/>
            <person name="Angiuoli S.V."/>
            <person name="Eisen J.A."/>
            <person name="Seshadri R."/>
            <person name="Ren Q."/>
            <person name="Wu M."/>
            <person name="Utterback T.R."/>
            <person name="Smith S."/>
            <person name="Lewis M."/>
            <person name="Khouri H."/>
            <person name="Zhang C."/>
            <person name="Niu H."/>
            <person name="Lin Q."/>
            <person name="Ohashi N."/>
            <person name="Zhi N."/>
            <person name="Nelson W."/>
            <person name="Brinkac L.M."/>
            <person name="Dodson R.J."/>
            <person name="Rosovitz M.J."/>
            <person name="Sundaram J."/>
            <person name="Daugherty S.C."/>
            <person name="Davidsen T."/>
            <person name="Durkin A.S."/>
            <person name="Gwinn M."/>
            <person name="Haft D.H."/>
            <person name="Selengut J.D."/>
            <person name="Sullivan S.A."/>
            <person name="Zafar N."/>
            <person name="Zhou L."/>
            <person name="Benahmed F."/>
            <person name="Forberger H."/>
            <person name="Halpin R."/>
            <person name="Mulligan S."/>
            <person name="Robinson J."/>
            <person name="White O."/>
            <person name="Rikihisa Y."/>
            <person name="Tettelin H."/>
        </authorList>
    </citation>
    <scope>NUCLEOTIDE SEQUENCE [LARGE SCALE GENOMIC DNA]</scope>
    <source>
        <strain evidence="2 3">HZ</strain>
    </source>
</reference>
<feature type="compositionally biased region" description="Polar residues" evidence="1">
    <location>
        <begin position="555"/>
        <end position="566"/>
    </location>
</feature>
<feature type="region of interest" description="Disordered" evidence="1">
    <location>
        <begin position="630"/>
        <end position="654"/>
    </location>
</feature>
<accession>Q2GLQ0</accession>
<dbReference type="Proteomes" id="UP000001943">
    <property type="component" value="Chromosome"/>
</dbReference>
<dbReference type="EnsemblBacteria" id="ABD43311">
    <property type="protein sequence ID" value="ABD43311"/>
    <property type="gene ID" value="APH_0068"/>
</dbReference>
<feature type="compositionally biased region" description="Polar residues" evidence="1">
    <location>
        <begin position="515"/>
        <end position="524"/>
    </location>
</feature>
<dbReference type="AlphaFoldDB" id="Q2GLQ0"/>
<feature type="region of interest" description="Disordered" evidence="1">
    <location>
        <begin position="510"/>
        <end position="533"/>
    </location>
</feature>
<feature type="compositionally biased region" description="Basic residues" evidence="1">
    <location>
        <begin position="468"/>
        <end position="481"/>
    </location>
</feature>
<protein>
    <submittedName>
        <fullName evidence="2">Uncharacterized protein</fullName>
    </submittedName>
</protein>
<feature type="compositionally biased region" description="Low complexity" evidence="1">
    <location>
        <begin position="453"/>
        <end position="466"/>
    </location>
</feature>
<organism evidence="2 3">
    <name type="scientific">Anaplasma phagocytophilum (strain HZ)</name>
    <dbReference type="NCBI Taxonomy" id="212042"/>
    <lineage>
        <taxon>Bacteria</taxon>
        <taxon>Pseudomonadati</taxon>
        <taxon>Pseudomonadota</taxon>
        <taxon>Alphaproteobacteria</taxon>
        <taxon>Rickettsiales</taxon>
        <taxon>Anaplasmataceae</taxon>
        <taxon>Anaplasma</taxon>
        <taxon>phagocytophilum group</taxon>
    </lineage>
</organism>
<gene>
    <name evidence="2" type="ordered locus">APH_0068</name>
</gene>
<feature type="region of interest" description="Disordered" evidence="1">
    <location>
        <begin position="555"/>
        <end position="589"/>
    </location>
</feature>
<dbReference type="KEGG" id="aph:APH_0068"/>
<dbReference type="HOGENOM" id="CLU_408074_0_0_5"/>
<sequence length="673" mass="76344">MVLKMPPQYQNSTKNVSFLNDNTPFFSTPEFYDFAKHLVYKGSLSSLFGFLLSSSGTNSAMMDTPYIGILYSNLKLTEEAKSILFQHQNEHYLSLWSTEIFTRILSTLARELHTDIDPSIPNLVQLFSSQLMSHFKKEKVCCIYRTQYLSDVQQILDQYFQNSQIKMPLIDANVIAKTHLDVLDDLLKYYSSRDNRRCCILLTFFGANFEELSQSRPSDSLREILLCKQNVSSISEFSINATEAKCRQAISSAIHDEVSQINTELEKTLAFVHVPSPWYCLIRKIKQLFHRFFSIPKLECLLDAFKQIDASYKASISFGDCSEFFSSLHDISSTFNSTGKKRTAGLFLALKDIQRSYPIPTCSEYVSHVRNCESTYHPVNLNDVRVHSSNKLQRIKQKLCVYVKSMKNTVIQKRYIPASDARPTACSEKTTAQESNVLTNPADVHASINDTSSSSISIASSNDNAAVHTKKHKKRTTTKKRSLFKSVHDILHRSRSRSLRNIYLKKSHKMHHALSKSTKNISHTGKTHPLLNVPTEQYASCSSIGDVLESQNLQPTQIPSTRTPESSDLPASLLSQELPNPLPGNTSKKTKFKLRWSFKSKKIAQPSANASHTEHKEISHNLVPKLNRDEKKAAPALQSETCSEQNMKPKKKKTFLKLIMRKKDTKKASTIAM</sequence>
<proteinExistence type="predicted"/>
<keyword evidence="3" id="KW-1185">Reference proteome</keyword>
<evidence type="ECO:0000256" key="1">
    <source>
        <dbReference type="SAM" id="MobiDB-lite"/>
    </source>
</evidence>
<dbReference type="STRING" id="212042.APH_0068"/>
<feature type="compositionally biased region" description="Polar residues" evidence="1">
    <location>
        <begin position="573"/>
        <end position="587"/>
    </location>
</feature>
<dbReference type="EMBL" id="CP000235">
    <property type="protein sequence ID" value="ABD43311.1"/>
    <property type="molecule type" value="Genomic_DNA"/>
</dbReference>
<dbReference type="PaxDb" id="212042-APH_0068"/>
<evidence type="ECO:0000313" key="3">
    <source>
        <dbReference type="Proteomes" id="UP000001943"/>
    </source>
</evidence>
<name>Q2GLQ0_ANAPZ</name>
<evidence type="ECO:0000313" key="2">
    <source>
        <dbReference type="EMBL" id="ABD43311.1"/>
    </source>
</evidence>
<feature type="region of interest" description="Disordered" evidence="1">
    <location>
        <begin position="453"/>
        <end position="481"/>
    </location>
</feature>